<gene>
    <name evidence="6" type="ORF">D5039_17090</name>
</gene>
<dbReference type="InterPro" id="IPR036291">
    <property type="entry name" value="NAD(P)-bd_dom_sf"/>
</dbReference>
<dbReference type="Pfam" id="PF00550">
    <property type="entry name" value="PP-binding"/>
    <property type="match status" value="1"/>
</dbReference>
<evidence type="ECO:0000259" key="5">
    <source>
        <dbReference type="PROSITE" id="PS50075"/>
    </source>
</evidence>
<dbReference type="SUPFAM" id="SSF56801">
    <property type="entry name" value="Acetyl-CoA synthetase-like"/>
    <property type="match status" value="1"/>
</dbReference>
<dbReference type="SUPFAM" id="SSF52777">
    <property type="entry name" value="CoA-dependent acyltransferases"/>
    <property type="match status" value="2"/>
</dbReference>
<dbReference type="SUPFAM" id="SSF51735">
    <property type="entry name" value="NAD(P)-binding Rossmann-fold domains"/>
    <property type="match status" value="1"/>
</dbReference>
<dbReference type="Gene3D" id="3.30.559.30">
    <property type="entry name" value="Nonribosomal peptide synthetase, condensation domain"/>
    <property type="match status" value="1"/>
</dbReference>
<dbReference type="Proteomes" id="UP001208935">
    <property type="component" value="Unassembled WGS sequence"/>
</dbReference>
<comment type="caution">
    <text evidence="6">The sequence shown here is derived from an EMBL/GenBank/DDBJ whole genome shotgun (WGS) entry which is preliminary data.</text>
</comment>
<dbReference type="PANTHER" id="PTHR45527">
    <property type="entry name" value="NONRIBOSOMAL PEPTIDE SYNTHETASE"/>
    <property type="match status" value="1"/>
</dbReference>
<dbReference type="PROSITE" id="PS00455">
    <property type="entry name" value="AMP_BINDING"/>
    <property type="match status" value="1"/>
</dbReference>
<keyword evidence="4" id="KW-0436">Ligase</keyword>
<dbReference type="InterPro" id="IPR025110">
    <property type="entry name" value="AMP-bd_C"/>
</dbReference>
<dbReference type="Gene3D" id="3.30.559.10">
    <property type="entry name" value="Chloramphenicol acetyltransferase-like domain"/>
    <property type="match status" value="1"/>
</dbReference>
<evidence type="ECO:0000313" key="6">
    <source>
        <dbReference type="EMBL" id="MCW5322799.1"/>
    </source>
</evidence>
<dbReference type="InterPro" id="IPR036736">
    <property type="entry name" value="ACP-like_sf"/>
</dbReference>
<dbReference type="InterPro" id="IPR009081">
    <property type="entry name" value="PP-bd_ACP"/>
</dbReference>
<evidence type="ECO:0000313" key="7">
    <source>
        <dbReference type="Proteomes" id="UP001208935"/>
    </source>
</evidence>
<dbReference type="PROSITE" id="PS00012">
    <property type="entry name" value="PHOSPHOPANTETHEINE"/>
    <property type="match status" value="1"/>
</dbReference>
<organism evidence="6 7">
    <name type="scientific">Verminephrobacter aporrectodeae subsp. tuberculatae</name>
    <dbReference type="NCBI Taxonomy" id="1110392"/>
    <lineage>
        <taxon>Bacteria</taxon>
        <taxon>Pseudomonadati</taxon>
        <taxon>Pseudomonadota</taxon>
        <taxon>Betaproteobacteria</taxon>
        <taxon>Burkholderiales</taxon>
        <taxon>Comamonadaceae</taxon>
        <taxon>Verminephrobacter</taxon>
    </lineage>
</organism>
<dbReference type="InterPro" id="IPR010080">
    <property type="entry name" value="Thioester_reductase-like_dom"/>
</dbReference>
<dbReference type="PANTHER" id="PTHR45527:SF1">
    <property type="entry name" value="FATTY ACID SYNTHASE"/>
    <property type="match status" value="1"/>
</dbReference>
<dbReference type="InterPro" id="IPR023213">
    <property type="entry name" value="CAT-like_dom_sf"/>
</dbReference>
<dbReference type="Gene3D" id="3.40.50.720">
    <property type="entry name" value="NAD(P)-binding Rossmann-like Domain"/>
    <property type="match status" value="1"/>
</dbReference>
<protein>
    <recommendedName>
        <fullName evidence="5">Carrier domain-containing protein</fullName>
    </recommendedName>
</protein>
<dbReference type="InterPro" id="IPR045851">
    <property type="entry name" value="AMP-bd_C_sf"/>
</dbReference>
<dbReference type="Pfam" id="PF07993">
    <property type="entry name" value="NAD_binding_4"/>
    <property type="match status" value="1"/>
</dbReference>
<accession>A0ABT3KWU2</accession>
<dbReference type="InterPro" id="IPR042099">
    <property type="entry name" value="ANL_N_sf"/>
</dbReference>
<evidence type="ECO:0000256" key="3">
    <source>
        <dbReference type="ARBA" id="ARBA00022553"/>
    </source>
</evidence>
<evidence type="ECO:0000256" key="4">
    <source>
        <dbReference type="ARBA" id="ARBA00022598"/>
    </source>
</evidence>
<dbReference type="SUPFAM" id="SSF47336">
    <property type="entry name" value="ACP-like"/>
    <property type="match status" value="1"/>
</dbReference>
<dbReference type="Pfam" id="PF13193">
    <property type="entry name" value="AMP-binding_C"/>
    <property type="match status" value="1"/>
</dbReference>
<dbReference type="EMBL" id="QZCW01000003">
    <property type="protein sequence ID" value="MCW5322799.1"/>
    <property type="molecule type" value="Genomic_DNA"/>
</dbReference>
<sequence length="1456" mass="161622">MNLEKHNVTDVFPATSLQQGMIYHALATNDPAMYLEQYGFSVEGELIIDRYRAAWQDTLDHHPTLRTCFRWEGLSKAYQVVYRQLQVPFEHIDLRATGATGQDTALDNLRKERRTCGFLLDRGPLFLVSVITLGERRHKVWLTLHHLLADGWSLTLLLAEVGRRYQNPALLVEPVVPFRRYCEWLQARDLQQARQWWQRRLCGGDFVGDAPLGVQHREGHASAVDLVLSREDCDRFQQGCKDQGVTESTVFNAAWAILLGRYLRQDRVIFGYTVSTRSAEIVGVERMLGLLLNVLPVPVELESQQGVSTWLRELHQQLVADRQHDYLPLSELQRLASGGSEKAMFETLLVWENQPGSVLERSDSNGLRIIHDESYERNHYPLMLAGFPGTEIRLRLTFSRGSLSDSNACALLQQVARLMVELVGAGERPLGKITNGLFARPLPSSQQPLPSAHQPGPWQRIVELSLSSPNAVQLAQVQPELTMTRSELVGRSQSLAGRLAALLPADRSAPIALILWPSVDYVCTILAALQLGRPWLAMDPRKPLNGLCEQLRHIKPAVLVSEPALWPDSDCWDGPVLLNPGVARLNAGPRTIPSVEIGDGDCVCMVLTSGSTGKPRCVRLPLRALRQRLAWMENTYASAPDDCMLLKTSPAFVDALCEVLAPLLSGYRLVALTPDQCLDLQQLHAMLSQHHATRLVITPSVLDSLLRVMPSPLEQLRILQVSGERFPAALLERARCYFPNARILNLYGSSEVMADACVFDCSGWRPGEESAVPLGRLLPGLEGAILDTNQRPLPPGAIGELYLGGDCLAIDYRGDRAGTDARFQVIETLGNGARMYATRDLVSQGEDGELRYHGRSDDQIKFNGVRIEPAEIEAILESCTGVDDAAVACHMNASGHAVLTAHIATRETGERVGKLISELKAKLRQQLASGQIPGHWQVVQDLPRNSSGKLNRRALCYQAPAGLNDELAHVPPRNADQETIAGLWKDVLGLDSVGIDEDFFAAGGNSISMTQLCFAIRKTFQVPSYPIRAAFEAPTIRQQSLLIQQYRRGAQPVLKTAFGVKAGHDLDQDAACADSIRPSPQKAEPWPEGSIRVFLSGAQGFINAWLLARLLDDPGVTVLCLAPSINMEDAGNWLIKHLRHFDLWRPAYAARLHPVAGDLGEKHFGLSPQDWTTLAGDCHVLFHTGVEINFVAPYERLRATNAMSTATILELATTVRTKPLHFIGSLGVIDHSLARSDSPSVREDDPLPSWQGLPNGYLQARWVSDTMIRRAIGRGIPCSAMRMTTVSGDSAKHQANPEDMMWQLFKLAMTVGIIPDSPRPIDLVPVDQAVDAVIALAKSSSSLGQVWHVSNPGIWNWREVAGLLRRKGYPTRILSGADWSQEFGRYTVELGQRTEWQKVLPLLGDSWLEYPHFFPLNKNKTLERLDQLNIRLPVMDESLLWPKFVNFSLISPLRRT</sequence>
<feature type="domain" description="Carrier" evidence="5">
    <location>
        <begin position="971"/>
        <end position="1047"/>
    </location>
</feature>
<dbReference type="InterPro" id="IPR001242">
    <property type="entry name" value="Condensation_dom"/>
</dbReference>
<evidence type="ECO:0000256" key="1">
    <source>
        <dbReference type="ARBA" id="ARBA00001957"/>
    </source>
</evidence>
<evidence type="ECO:0000256" key="2">
    <source>
        <dbReference type="ARBA" id="ARBA00022450"/>
    </source>
</evidence>
<dbReference type="InterPro" id="IPR000873">
    <property type="entry name" value="AMP-dep_synth/lig_dom"/>
</dbReference>
<dbReference type="InterPro" id="IPR029058">
    <property type="entry name" value="AB_hydrolase_fold"/>
</dbReference>
<dbReference type="Gene3D" id="3.40.50.12780">
    <property type="entry name" value="N-terminal domain of ligase-like"/>
    <property type="match status" value="1"/>
</dbReference>
<proteinExistence type="predicted"/>
<name>A0ABT3KWU2_9BURK</name>
<dbReference type="RefSeq" id="WP_265282912.1">
    <property type="nucleotide sequence ID" value="NZ_QZCW01000003.1"/>
</dbReference>
<dbReference type="CDD" id="cd05235">
    <property type="entry name" value="SDR_e1"/>
    <property type="match status" value="1"/>
</dbReference>
<comment type="cofactor">
    <cofactor evidence="1">
        <name>pantetheine 4'-phosphate</name>
        <dbReference type="ChEBI" id="CHEBI:47942"/>
    </cofactor>
</comment>
<dbReference type="InterPro" id="IPR006162">
    <property type="entry name" value="Ppantetheine_attach_site"/>
</dbReference>
<dbReference type="InterPro" id="IPR020845">
    <property type="entry name" value="AMP-binding_CS"/>
</dbReference>
<dbReference type="PROSITE" id="PS50075">
    <property type="entry name" value="CARRIER"/>
    <property type="match status" value="1"/>
</dbReference>
<dbReference type="Gene3D" id="3.40.50.1820">
    <property type="entry name" value="alpha/beta hydrolase"/>
    <property type="match status" value="1"/>
</dbReference>
<dbReference type="InterPro" id="IPR013120">
    <property type="entry name" value="FAR_NAD-bd"/>
</dbReference>
<dbReference type="Pfam" id="PF00668">
    <property type="entry name" value="Condensation"/>
    <property type="match status" value="1"/>
</dbReference>
<keyword evidence="7" id="KW-1185">Reference proteome</keyword>
<keyword evidence="3" id="KW-0597">Phosphoprotein</keyword>
<dbReference type="Gene3D" id="3.30.300.30">
    <property type="match status" value="1"/>
</dbReference>
<dbReference type="Pfam" id="PF00501">
    <property type="entry name" value="AMP-binding"/>
    <property type="match status" value="1"/>
</dbReference>
<reference evidence="7" key="1">
    <citation type="submission" date="2023-07" db="EMBL/GenBank/DDBJ databases">
        <title>Verminephrobacter genomes.</title>
        <authorList>
            <person name="Lund M.B."/>
        </authorList>
    </citation>
    <scope>NUCLEOTIDE SEQUENCE [LARGE SCALE GENOMIC DNA]</scope>
    <source>
        <strain evidence="7">AtM5-05</strain>
    </source>
</reference>
<keyword evidence="2" id="KW-0596">Phosphopantetheine</keyword>